<evidence type="ECO:0000256" key="1">
    <source>
        <dbReference type="ARBA" id="ARBA00005773"/>
    </source>
</evidence>
<dbReference type="PANTHER" id="PTHR10686:SF20">
    <property type="entry name" value="FOLATE TRANSPORTER 1"/>
    <property type="match status" value="1"/>
</dbReference>
<reference evidence="4" key="2">
    <citation type="submission" date="2017-02" db="UniProtKB">
        <authorList>
            <consortium name="WormBaseParasite"/>
        </authorList>
    </citation>
    <scope>IDENTIFICATION</scope>
</reference>
<dbReference type="Pfam" id="PF01770">
    <property type="entry name" value="Folate_carrier"/>
    <property type="match status" value="1"/>
</dbReference>
<sequence>MHWKTTTILLCVYSITKGFRPPTPFLTWYLVSPYKSFTLDEVYFAIFSLWTYSYMLFLVPVFSLTDTLRYKPVIMLVGPCLSLTWILLERGEGIVQMRLMQIASGALTLLNYPYLYAIVNERNYRRVTSYDRSADLTRKLLLDLCPHFPLNCCIFDTESGVKTCTTICNPFELNLSDVGDGLVEVMNAVTDWVKYGELVSLSSLLTAIVLVLTSQTDYIWRGYICVTATRSTLITPGRCGF</sequence>
<dbReference type="PANTHER" id="PTHR10686">
    <property type="entry name" value="FOLATE TRANSPORTER"/>
    <property type="match status" value="1"/>
</dbReference>
<evidence type="ECO:0000313" key="4">
    <source>
        <dbReference type="WBParaSite" id="ACAC_0000325201-mRNA-1"/>
    </source>
</evidence>
<proteinExistence type="inferred from homology"/>
<keyword evidence="2" id="KW-1133">Transmembrane helix</keyword>
<comment type="similarity">
    <text evidence="1">Belongs to the reduced folate carrier (RFC) transporter (TC 2.A.48) family.</text>
</comment>
<evidence type="ECO:0000256" key="2">
    <source>
        <dbReference type="SAM" id="Phobius"/>
    </source>
</evidence>
<organism evidence="3 4">
    <name type="scientific">Angiostrongylus cantonensis</name>
    <name type="common">Rat lungworm</name>
    <dbReference type="NCBI Taxonomy" id="6313"/>
    <lineage>
        <taxon>Eukaryota</taxon>
        <taxon>Metazoa</taxon>
        <taxon>Ecdysozoa</taxon>
        <taxon>Nematoda</taxon>
        <taxon>Chromadorea</taxon>
        <taxon>Rhabditida</taxon>
        <taxon>Rhabditina</taxon>
        <taxon>Rhabditomorpha</taxon>
        <taxon>Strongyloidea</taxon>
        <taxon>Metastrongylidae</taxon>
        <taxon>Angiostrongylus</taxon>
    </lineage>
</organism>
<keyword evidence="3" id="KW-1185">Reference proteome</keyword>
<dbReference type="GO" id="GO:0005886">
    <property type="term" value="C:plasma membrane"/>
    <property type="evidence" value="ECO:0007669"/>
    <property type="project" value="TreeGrafter"/>
</dbReference>
<dbReference type="GO" id="GO:0090482">
    <property type="term" value="F:vitamin transmembrane transporter activity"/>
    <property type="evidence" value="ECO:0007669"/>
    <property type="project" value="InterPro"/>
</dbReference>
<name>A0A0K0CZS0_ANGCA</name>
<feature type="transmembrane region" description="Helical" evidence="2">
    <location>
        <begin position="70"/>
        <end position="88"/>
    </location>
</feature>
<dbReference type="WBParaSite" id="ACAC_0000325201-mRNA-1">
    <property type="protein sequence ID" value="ACAC_0000325201-mRNA-1"/>
    <property type="gene ID" value="ACAC_0000325201"/>
</dbReference>
<evidence type="ECO:0000313" key="3">
    <source>
        <dbReference type="Proteomes" id="UP000035642"/>
    </source>
</evidence>
<accession>A0A0K0CZS0</accession>
<feature type="transmembrane region" description="Helical" evidence="2">
    <location>
        <begin position="100"/>
        <end position="119"/>
    </location>
</feature>
<protein>
    <submittedName>
        <fullName evidence="4">Transmembrane protein 135</fullName>
    </submittedName>
</protein>
<keyword evidence="2" id="KW-0812">Transmembrane</keyword>
<dbReference type="AlphaFoldDB" id="A0A0K0CZS0"/>
<reference evidence="3" key="1">
    <citation type="submission" date="2012-09" db="EMBL/GenBank/DDBJ databases">
        <authorList>
            <person name="Martin A.A."/>
        </authorList>
    </citation>
    <scope>NUCLEOTIDE SEQUENCE</scope>
</reference>
<dbReference type="InterPro" id="IPR002666">
    <property type="entry name" value="Folate_carrier"/>
</dbReference>
<dbReference type="Proteomes" id="UP000035642">
    <property type="component" value="Unassembled WGS sequence"/>
</dbReference>
<keyword evidence="2" id="KW-0472">Membrane</keyword>
<feature type="transmembrane region" description="Helical" evidence="2">
    <location>
        <begin position="42"/>
        <end position="63"/>
    </location>
</feature>